<evidence type="ECO:0000313" key="3">
    <source>
        <dbReference type="Proteomes" id="UP001190640"/>
    </source>
</evidence>
<reference evidence="4" key="1">
    <citation type="submission" date="2025-08" db="UniProtKB">
        <authorList>
            <consortium name="RefSeq"/>
        </authorList>
    </citation>
    <scope>IDENTIFICATION</scope>
    <source>
        <tissue evidence="4">Blood</tissue>
    </source>
</reference>
<feature type="compositionally biased region" description="Polar residues" evidence="2">
    <location>
        <begin position="13"/>
        <end position="23"/>
    </location>
</feature>
<sequence length="703" mass="79516">MIKAIPFFHRSPIKQSPGNNDCGTESKTAPKPSTSSESESDTVSIESSAEEAPPKDDMKTRNHREAPALGSCPSEINGKGTSEPAKNKLKGIRGKLVGIFHVPDGRPEKTPKNKDCKQEESKPITVDKIRELIDDKRLFEAGQHLLMLEKEPYDETSEERKGVDQSEIKELYDFLKHEALGIIKTSIRIALTNPELLQNTVRAIAEQVKEDERDALEKVPGKVLSSRPRKWKEDWKKTIQECVADRMQVPSFDGVEGLSAAAHSFLHMGKTMKDDLITVVQHIKPHYSKDFHVCCIYAECYYQCFSSQLEAIAQFELGSRDNTLLLTWVQNIYPNEIKKHPVLEKELEEANLGSLLPSRQIKHLEETYLINESESLKRCLARCLEMEVTRWTQGREPEKLDGHFHSELPIDAIQAVYGGQKRAKDITPDLGKQISPLLLAEFLTFLQSYKKELERFIKENRQHRYFEANVIANINNCLSFRTHTEDSTTPGLEDVKQQIFTVLSDIQSAGFDVLLQGLFQELQPLFKKFTQKTWLSCTDIMNEILASTSHHLSTFQTLKESFRQAIMEKIHLHLVREHISRLVKKKVSLKSAEQQNNLSKVIQNNASILHTFCTENGSKAKWLAPVLPSLAEIIKLQDTNAIMVEVGGLASKYPDISKKHLAAILYFKGNLSSSDSKSILSVLDIRLSVVLPPTPLFSTIKPS</sequence>
<dbReference type="RefSeq" id="XP_054828665.1">
    <property type="nucleotide sequence ID" value="XM_054972690.1"/>
</dbReference>
<keyword evidence="3" id="KW-1185">Reference proteome</keyword>
<feature type="compositionally biased region" description="Low complexity" evidence="2">
    <location>
        <begin position="25"/>
        <end position="47"/>
    </location>
</feature>
<dbReference type="GeneID" id="129325135"/>
<feature type="region of interest" description="Disordered" evidence="2">
    <location>
        <begin position="1"/>
        <end position="121"/>
    </location>
</feature>
<protein>
    <submittedName>
        <fullName evidence="4">Tumor necrosis factor alpha-induced protein 2 isoform X1</fullName>
    </submittedName>
</protein>
<dbReference type="GO" id="GO:0000149">
    <property type="term" value="F:SNARE binding"/>
    <property type="evidence" value="ECO:0007669"/>
    <property type="project" value="TreeGrafter"/>
</dbReference>
<dbReference type="GO" id="GO:0000145">
    <property type="term" value="C:exocyst"/>
    <property type="evidence" value="ECO:0007669"/>
    <property type="project" value="InterPro"/>
</dbReference>
<evidence type="ECO:0000256" key="2">
    <source>
        <dbReference type="SAM" id="MobiDB-lite"/>
    </source>
</evidence>
<dbReference type="AlphaFoldDB" id="A0AA97KQX1"/>
<feature type="compositionally biased region" description="Basic and acidic residues" evidence="2">
    <location>
        <begin position="103"/>
        <end position="121"/>
    </location>
</feature>
<dbReference type="InterPro" id="IPR010326">
    <property type="entry name" value="EXOC3/Sec6"/>
</dbReference>
<dbReference type="PANTHER" id="PTHR21292:SF4">
    <property type="entry name" value="TUMOR NECROSIS FACTOR ALPHA-INDUCED PROTEIN 2"/>
    <property type="match status" value="1"/>
</dbReference>
<dbReference type="KEGG" id="emc:129325135"/>
<dbReference type="Proteomes" id="UP001190640">
    <property type="component" value="Chromosome 2"/>
</dbReference>
<proteinExistence type="inferred from homology"/>
<dbReference type="Gene3D" id="1.10.357.50">
    <property type="match status" value="1"/>
</dbReference>
<evidence type="ECO:0000256" key="1">
    <source>
        <dbReference type="ARBA" id="ARBA00009447"/>
    </source>
</evidence>
<gene>
    <name evidence="4" type="primary">TNFAIP2</name>
</gene>
<feature type="compositionally biased region" description="Basic and acidic residues" evidence="2">
    <location>
        <begin position="52"/>
        <end position="66"/>
    </location>
</feature>
<accession>A0AA97KQX1</accession>
<comment type="similarity">
    <text evidence="1">Belongs to the SEC6 family.</text>
</comment>
<dbReference type="GO" id="GO:0006887">
    <property type="term" value="P:exocytosis"/>
    <property type="evidence" value="ECO:0007669"/>
    <property type="project" value="InterPro"/>
</dbReference>
<dbReference type="GO" id="GO:0051601">
    <property type="term" value="P:exocyst localization"/>
    <property type="evidence" value="ECO:0007669"/>
    <property type="project" value="TreeGrafter"/>
</dbReference>
<evidence type="ECO:0000313" key="4">
    <source>
        <dbReference type="RefSeq" id="XP_054828665.1"/>
    </source>
</evidence>
<dbReference type="InterPro" id="IPR042532">
    <property type="entry name" value="EXOC3/Sec6_C"/>
</dbReference>
<dbReference type="Pfam" id="PF06046">
    <property type="entry name" value="Sec6"/>
    <property type="match status" value="1"/>
</dbReference>
<dbReference type="Gene3D" id="1.10.357.70">
    <property type="entry name" value="Exocyst complex component Sec6, C-terminal domain"/>
    <property type="match status" value="1"/>
</dbReference>
<dbReference type="PANTHER" id="PTHR21292">
    <property type="entry name" value="EXOCYST COMPLEX COMPONENT SEC6-RELATED"/>
    <property type="match status" value="1"/>
</dbReference>
<organism evidence="3 4">
    <name type="scientific">Eublepharis macularius</name>
    <name type="common">Leopard gecko</name>
    <name type="synonym">Cyrtodactylus macularius</name>
    <dbReference type="NCBI Taxonomy" id="481883"/>
    <lineage>
        <taxon>Eukaryota</taxon>
        <taxon>Metazoa</taxon>
        <taxon>Chordata</taxon>
        <taxon>Craniata</taxon>
        <taxon>Vertebrata</taxon>
        <taxon>Euteleostomi</taxon>
        <taxon>Lepidosauria</taxon>
        <taxon>Squamata</taxon>
        <taxon>Bifurcata</taxon>
        <taxon>Gekkota</taxon>
        <taxon>Eublepharidae</taxon>
        <taxon>Eublepharinae</taxon>
        <taxon>Eublepharis</taxon>
    </lineage>
</organism>
<dbReference type="CTD" id="7127"/>
<name>A0AA97KQX1_EUBMA</name>